<name>A0A7D9I2K9_PARCT</name>
<dbReference type="InterPro" id="IPR043128">
    <property type="entry name" value="Rev_trsase/Diguanyl_cyclase"/>
</dbReference>
<dbReference type="AlphaFoldDB" id="A0A7D9I2K9"/>
<dbReference type="SUPFAM" id="SSF56672">
    <property type="entry name" value="DNA/RNA polymerases"/>
    <property type="match status" value="1"/>
</dbReference>
<keyword evidence="2" id="KW-1185">Reference proteome</keyword>
<sequence>MGSVSIDYETRDDWTAYIERVEQYFLANNVADDKRVPVLLIVIGDFIKDQRDDENINTYVAEIRSYPNTKRNLYVVETKGPALFGRDWLGKITLDWKAINTLATTPPGNPSTRLQEILEKYGDVFEEEIGLLKTTKAKLNLKENSQPKFCKARQVPYALRPKVEVELTKLQNDGILTKVDWSERATPVVPVIKKNGNVRLCGDFKQTINPVLHVQQYPLPRIDAIFASLGGGQKFSKIDL</sequence>
<dbReference type="Gene3D" id="3.10.10.10">
    <property type="entry name" value="HIV Type 1 Reverse Transcriptase, subunit A, domain 1"/>
    <property type="match status" value="1"/>
</dbReference>
<evidence type="ECO:0000313" key="1">
    <source>
        <dbReference type="EMBL" id="CAB3996902.1"/>
    </source>
</evidence>
<accession>A0A7D9I2K9</accession>
<dbReference type="Proteomes" id="UP001152795">
    <property type="component" value="Unassembled WGS sequence"/>
</dbReference>
<dbReference type="PANTHER" id="PTHR37984:SF14">
    <property type="entry name" value="RIBONUCLEASE H"/>
    <property type="match status" value="1"/>
</dbReference>
<proteinExistence type="predicted"/>
<dbReference type="InterPro" id="IPR050951">
    <property type="entry name" value="Retrovirus_Pol_polyprotein"/>
</dbReference>
<dbReference type="PANTHER" id="PTHR37984">
    <property type="entry name" value="PROTEIN CBG26694"/>
    <property type="match status" value="1"/>
</dbReference>
<evidence type="ECO:0000313" key="2">
    <source>
        <dbReference type="Proteomes" id="UP001152795"/>
    </source>
</evidence>
<protein>
    <submittedName>
        <fullName evidence="1">Uncharacterized protein</fullName>
    </submittedName>
</protein>
<reference evidence="1" key="1">
    <citation type="submission" date="2020-04" db="EMBL/GenBank/DDBJ databases">
        <authorList>
            <person name="Alioto T."/>
            <person name="Alioto T."/>
            <person name="Gomez Garrido J."/>
        </authorList>
    </citation>
    <scope>NUCLEOTIDE SEQUENCE</scope>
    <source>
        <strain evidence="1">A484AB</strain>
    </source>
</reference>
<dbReference type="InterPro" id="IPR043502">
    <property type="entry name" value="DNA/RNA_pol_sf"/>
</dbReference>
<dbReference type="Gene3D" id="3.30.70.270">
    <property type="match status" value="1"/>
</dbReference>
<organism evidence="1 2">
    <name type="scientific">Paramuricea clavata</name>
    <name type="common">Red gorgonian</name>
    <name type="synonym">Violescent sea-whip</name>
    <dbReference type="NCBI Taxonomy" id="317549"/>
    <lineage>
        <taxon>Eukaryota</taxon>
        <taxon>Metazoa</taxon>
        <taxon>Cnidaria</taxon>
        <taxon>Anthozoa</taxon>
        <taxon>Octocorallia</taxon>
        <taxon>Malacalcyonacea</taxon>
        <taxon>Plexauridae</taxon>
        <taxon>Paramuricea</taxon>
    </lineage>
</organism>
<gene>
    <name evidence="1" type="ORF">PACLA_8A084907</name>
</gene>
<dbReference type="OrthoDB" id="10058156at2759"/>
<dbReference type="EMBL" id="CACRXK020002974">
    <property type="protein sequence ID" value="CAB3996902.1"/>
    <property type="molecule type" value="Genomic_DNA"/>
</dbReference>
<comment type="caution">
    <text evidence="1">The sequence shown here is derived from an EMBL/GenBank/DDBJ whole genome shotgun (WGS) entry which is preliminary data.</text>
</comment>